<dbReference type="GO" id="GO:0032259">
    <property type="term" value="P:methylation"/>
    <property type="evidence" value="ECO:0007669"/>
    <property type="project" value="UniProtKB-KW"/>
</dbReference>
<dbReference type="GO" id="GO:0008168">
    <property type="term" value="F:methyltransferase activity"/>
    <property type="evidence" value="ECO:0007669"/>
    <property type="project" value="UniProtKB-KW"/>
</dbReference>
<dbReference type="Proteomes" id="UP000317716">
    <property type="component" value="Unassembled WGS sequence"/>
</dbReference>
<dbReference type="EMBL" id="VBOS01000389">
    <property type="protein sequence ID" value="TMQ51082.1"/>
    <property type="molecule type" value="Genomic_DNA"/>
</dbReference>
<keyword evidence="3" id="KW-0489">Methyltransferase</keyword>
<dbReference type="Gene3D" id="1.10.10.10">
    <property type="entry name" value="Winged helix-like DNA-binding domain superfamily/Winged helix DNA-binding domain"/>
    <property type="match status" value="1"/>
</dbReference>
<dbReference type="Pfam" id="PF01035">
    <property type="entry name" value="DNA_binding_1"/>
    <property type="match status" value="1"/>
</dbReference>
<evidence type="ECO:0000259" key="2">
    <source>
        <dbReference type="Pfam" id="PF01035"/>
    </source>
</evidence>
<proteinExistence type="predicted"/>
<dbReference type="GO" id="GO:0006281">
    <property type="term" value="P:DNA repair"/>
    <property type="evidence" value="ECO:0007669"/>
    <property type="project" value="InterPro"/>
</dbReference>
<accession>A0A538SI75</accession>
<keyword evidence="3" id="KW-0808">Transferase</keyword>
<name>A0A538SI75_UNCEI</name>
<dbReference type="InterPro" id="IPR036388">
    <property type="entry name" value="WH-like_DNA-bd_sf"/>
</dbReference>
<dbReference type="PANTHER" id="PTHR42942:SF1">
    <property type="entry name" value="ALKYLTRANSFERASE-LIKE PROTEIN 1"/>
    <property type="match status" value="1"/>
</dbReference>
<dbReference type="CDD" id="cd06445">
    <property type="entry name" value="ATase"/>
    <property type="match status" value="1"/>
</dbReference>
<sequence length="110" mass="11935">MGTAYSRIYAVVRRIPRGTVATYGEVAAKAGYPHAPRLAGYALYALPEGTPLPWHRVVGAGGRLSLARLSPDGALTQRMRLEREGLKFDARGRVVTGRLKSLRASKKKSS</sequence>
<dbReference type="AlphaFoldDB" id="A0A538SI75"/>
<comment type="caution">
    <text evidence="3">The sequence shown here is derived from an EMBL/GenBank/DDBJ whole genome shotgun (WGS) entry which is preliminary data.</text>
</comment>
<dbReference type="InterPro" id="IPR014048">
    <property type="entry name" value="MethylDNA_cys_MeTrfase_DNA-bd"/>
</dbReference>
<feature type="domain" description="Methylated-DNA-[protein]-cysteine S-methyltransferase DNA binding" evidence="2">
    <location>
        <begin position="5"/>
        <end position="85"/>
    </location>
</feature>
<reference evidence="3 4" key="1">
    <citation type="journal article" date="2019" name="Nat. Microbiol.">
        <title>Mediterranean grassland soil C-N compound turnover is dependent on rainfall and depth, and is mediated by genomically divergent microorganisms.</title>
        <authorList>
            <person name="Diamond S."/>
            <person name="Andeer P.F."/>
            <person name="Li Z."/>
            <person name="Crits-Christoph A."/>
            <person name="Burstein D."/>
            <person name="Anantharaman K."/>
            <person name="Lane K.R."/>
            <person name="Thomas B.C."/>
            <person name="Pan C."/>
            <person name="Northen T.R."/>
            <person name="Banfield J.F."/>
        </authorList>
    </citation>
    <scope>NUCLEOTIDE SEQUENCE [LARGE SCALE GENOMIC DNA]</scope>
    <source>
        <strain evidence="3">WS_2</strain>
    </source>
</reference>
<evidence type="ECO:0000313" key="4">
    <source>
        <dbReference type="Proteomes" id="UP000317716"/>
    </source>
</evidence>
<dbReference type="InterPro" id="IPR036217">
    <property type="entry name" value="MethylDNA_cys_MeTrfase_DNAb"/>
</dbReference>
<dbReference type="PANTHER" id="PTHR42942">
    <property type="entry name" value="6-O-METHYLGUANINE DNA METHYLTRANSFERASE"/>
    <property type="match status" value="1"/>
</dbReference>
<gene>
    <name evidence="3" type="ORF">E6K72_10835</name>
</gene>
<dbReference type="SUPFAM" id="SSF46767">
    <property type="entry name" value="Methylated DNA-protein cysteine methyltransferase, C-terminal domain"/>
    <property type="match status" value="1"/>
</dbReference>
<evidence type="ECO:0000313" key="3">
    <source>
        <dbReference type="EMBL" id="TMQ51082.1"/>
    </source>
</evidence>
<keyword evidence="1" id="KW-0227">DNA damage</keyword>
<organism evidence="3 4">
    <name type="scientific">Eiseniibacteriota bacterium</name>
    <dbReference type="NCBI Taxonomy" id="2212470"/>
    <lineage>
        <taxon>Bacteria</taxon>
        <taxon>Candidatus Eiseniibacteriota</taxon>
    </lineage>
</organism>
<evidence type="ECO:0000256" key="1">
    <source>
        <dbReference type="ARBA" id="ARBA00022763"/>
    </source>
</evidence>
<protein>
    <submittedName>
        <fullName evidence="3">Methyltransferase</fullName>
    </submittedName>
</protein>
<dbReference type="InterPro" id="IPR052520">
    <property type="entry name" value="ATL_DNA_repair"/>
</dbReference>